<dbReference type="InterPro" id="IPR036388">
    <property type="entry name" value="WH-like_DNA-bd_sf"/>
</dbReference>
<dbReference type="GO" id="GO:0003700">
    <property type="term" value="F:DNA-binding transcription factor activity"/>
    <property type="evidence" value="ECO:0007669"/>
    <property type="project" value="TreeGrafter"/>
</dbReference>
<feature type="domain" description="HTH iclR-type" evidence="4">
    <location>
        <begin position="8"/>
        <end position="67"/>
    </location>
</feature>
<dbReference type="InterPro" id="IPR014757">
    <property type="entry name" value="Tscrpt_reg_IclR_C"/>
</dbReference>
<evidence type="ECO:0000259" key="4">
    <source>
        <dbReference type="PROSITE" id="PS51077"/>
    </source>
</evidence>
<evidence type="ECO:0000259" key="5">
    <source>
        <dbReference type="PROSITE" id="PS51078"/>
    </source>
</evidence>
<accession>L9XH99</accession>
<gene>
    <name evidence="6" type="ORF">C492_10700</name>
</gene>
<keyword evidence="7" id="KW-1185">Reference proteome</keyword>
<dbReference type="EMBL" id="AOIA01000094">
    <property type="protein sequence ID" value="ELY60033.1"/>
    <property type="molecule type" value="Genomic_DNA"/>
</dbReference>
<reference evidence="6 7" key="1">
    <citation type="journal article" date="2014" name="PLoS Genet.">
        <title>Phylogenetically driven sequencing of extremely halophilic archaea reveals strategies for static and dynamic osmo-response.</title>
        <authorList>
            <person name="Becker E.A."/>
            <person name="Seitzer P.M."/>
            <person name="Tritt A."/>
            <person name="Larsen D."/>
            <person name="Krusor M."/>
            <person name="Yao A.I."/>
            <person name="Wu D."/>
            <person name="Madern D."/>
            <person name="Eisen J.A."/>
            <person name="Darling A.E."/>
            <person name="Facciotti M.T."/>
        </authorList>
    </citation>
    <scope>NUCLEOTIDE SEQUENCE [LARGE SCALE GENOMIC DNA]</scope>
    <source>
        <strain evidence="6 7">DSM 18795</strain>
    </source>
</reference>
<evidence type="ECO:0000256" key="3">
    <source>
        <dbReference type="ARBA" id="ARBA00023163"/>
    </source>
</evidence>
<protein>
    <submittedName>
        <fullName evidence="6">Transcriptional regulator, IclR family protein</fullName>
    </submittedName>
</protein>
<dbReference type="OrthoDB" id="14763at2157"/>
<dbReference type="InterPro" id="IPR005471">
    <property type="entry name" value="Tscrpt_reg_IclR_N"/>
</dbReference>
<evidence type="ECO:0000313" key="6">
    <source>
        <dbReference type="EMBL" id="ELY60033.1"/>
    </source>
</evidence>
<dbReference type="Pfam" id="PF09339">
    <property type="entry name" value="HTH_IclR"/>
    <property type="match status" value="1"/>
</dbReference>
<feature type="domain" description="IclR-ED" evidence="5">
    <location>
        <begin position="68"/>
        <end position="251"/>
    </location>
</feature>
<sequence>MTDSKNTIDSVKRSLEIIELISDLEPAGVSEIAHEMPISKSTVYAHLSTLTDAGYVTKADGKYELSCKVLRLGSSVQERFGIYKQAKQHIDELAGETGEPTNLVIEENGLGTCLYATNPRNSADVFMSSGETHYMHATGTGKAILAHRSREDIKSIIDQHGLPKMTENTITDEDELFTELEDIRERGLSFDKEETINGLYCIAAPILIDEEPIGALSVSGPVNRFTQEERQEELIQDISEMANVIELRIVFS</sequence>
<dbReference type="InterPro" id="IPR050707">
    <property type="entry name" value="HTH_MetabolicPath_Reg"/>
</dbReference>
<dbReference type="Gene3D" id="3.30.450.40">
    <property type="match status" value="1"/>
</dbReference>
<dbReference type="GO" id="GO:0003677">
    <property type="term" value="F:DNA binding"/>
    <property type="evidence" value="ECO:0007669"/>
    <property type="project" value="UniProtKB-KW"/>
</dbReference>
<dbReference type="SMART" id="SM00346">
    <property type="entry name" value="HTH_ICLR"/>
    <property type="match status" value="1"/>
</dbReference>
<organism evidence="6 7">
    <name type="scientific">Natronococcus jeotgali DSM 18795</name>
    <dbReference type="NCBI Taxonomy" id="1227498"/>
    <lineage>
        <taxon>Archaea</taxon>
        <taxon>Methanobacteriati</taxon>
        <taxon>Methanobacteriota</taxon>
        <taxon>Stenosarchaea group</taxon>
        <taxon>Halobacteria</taxon>
        <taxon>Halobacteriales</taxon>
        <taxon>Natrialbaceae</taxon>
        <taxon>Natronococcus</taxon>
    </lineage>
</organism>
<dbReference type="SUPFAM" id="SSF55781">
    <property type="entry name" value="GAF domain-like"/>
    <property type="match status" value="1"/>
</dbReference>
<dbReference type="PANTHER" id="PTHR30136:SF35">
    <property type="entry name" value="HTH-TYPE TRANSCRIPTIONAL REGULATOR RV1719"/>
    <property type="match status" value="1"/>
</dbReference>
<evidence type="ECO:0000256" key="1">
    <source>
        <dbReference type="ARBA" id="ARBA00023015"/>
    </source>
</evidence>
<dbReference type="RefSeq" id="WP_008423161.1">
    <property type="nucleotide sequence ID" value="NZ_AOIA01000094.1"/>
</dbReference>
<dbReference type="STRING" id="1227498.C492_10700"/>
<dbReference type="SUPFAM" id="SSF46785">
    <property type="entry name" value="Winged helix' DNA-binding domain"/>
    <property type="match status" value="1"/>
</dbReference>
<dbReference type="InterPro" id="IPR029016">
    <property type="entry name" value="GAF-like_dom_sf"/>
</dbReference>
<dbReference type="Gene3D" id="1.10.10.10">
    <property type="entry name" value="Winged helix-like DNA-binding domain superfamily/Winged helix DNA-binding domain"/>
    <property type="match status" value="1"/>
</dbReference>
<dbReference type="CDD" id="cd00090">
    <property type="entry name" value="HTH_ARSR"/>
    <property type="match status" value="1"/>
</dbReference>
<dbReference type="Proteomes" id="UP000011531">
    <property type="component" value="Unassembled WGS sequence"/>
</dbReference>
<dbReference type="InterPro" id="IPR036390">
    <property type="entry name" value="WH_DNA-bd_sf"/>
</dbReference>
<dbReference type="PROSITE" id="PS51077">
    <property type="entry name" value="HTH_ICLR"/>
    <property type="match status" value="1"/>
</dbReference>
<comment type="caution">
    <text evidence="6">The sequence shown here is derived from an EMBL/GenBank/DDBJ whole genome shotgun (WGS) entry which is preliminary data.</text>
</comment>
<dbReference type="PROSITE" id="PS51078">
    <property type="entry name" value="ICLR_ED"/>
    <property type="match status" value="1"/>
</dbReference>
<dbReference type="Pfam" id="PF01614">
    <property type="entry name" value="IclR_C"/>
    <property type="match status" value="1"/>
</dbReference>
<proteinExistence type="predicted"/>
<evidence type="ECO:0000256" key="2">
    <source>
        <dbReference type="ARBA" id="ARBA00023125"/>
    </source>
</evidence>
<dbReference type="PANTHER" id="PTHR30136">
    <property type="entry name" value="HELIX-TURN-HELIX TRANSCRIPTIONAL REGULATOR, ICLR FAMILY"/>
    <property type="match status" value="1"/>
</dbReference>
<dbReference type="AlphaFoldDB" id="L9XH99"/>
<dbReference type="GO" id="GO:0045892">
    <property type="term" value="P:negative regulation of DNA-templated transcription"/>
    <property type="evidence" value="ECO:0007669"/>
    <property type="project" value="TreeGrafter"/>
</dbReference>
<keyword evidence="1" id="KW-0805">Transcription regulation</keyword>
<keyword evidence="2" id="KW-0238">DNA-binding</keyword>
<evidence type="ECO:0000313" key="7">
    <source>
        <dbReference type="Proteomes" id="UP000011531"/>
    </source>
</evidence>
<name>L9XH99_9EURY</name>
<keyword evidence="3" id="KW-0804">Transcription</keyword>
<dbReference type="InterPro" id="IPR011991">
    <property type="entry name" value="ArsR-like_HTH"/>
</dbReference>